<dbReference type="EMBL" id="JANHOG010001032">
    <property type="protein sequence ID" value="KAJ3546177.1"/>
    <property type="molecule type" value="Genomic_DNA"/>
</dbReference>
<reference evidence="1" key="1">
    <citation type="submission" date="2022-07" db="EMBL/GenBank/DDBJ databases">
        <title>Genome Sequence of Phlebia brevispora.</title>
        <authorList>
            <person name="Buettner E."/>
        </authorList>
    </citation>
    <scope>NUCLEOTIDE SEQUENCE</scope>
    <source>
        <strain evidence="1">MPL23</strain>
    </source>
</reference>
<organism evidence="1 2">
    <name type="scientific">Phlebia brevispora</name>
    <dbReference type="NCBI Taxonomy" id="194682"/>
    <lineage>
        <taxon>Eukaryota</taxon>
        <taxon>Fungi</taxon>
        <taxon>Dikarya</taxon>
        <taxon>Basidiomycota</taxon>
        <taxon>Agaricomycotina</taxon>
        <taxon>Agaricomycetes</taxon>
        <taxon>Polyporales</taxon>
        <taxon>Meruliaceae</taxon>
        <taxon>Phlebia</taxon>
    </lineage>
</organism>
<evidence type="ECO:0000313" key="2">
    <source>
        <dbReference type="Proteomes" id="UP001148662"/>
    </source>
</evidence>
<protein>
    <submittedName>
        <fullName evidence="1">Uncharacterized protein</fullName>
    </submittedName>
</protein>
<sequence>MLLVPVASKQREKAEKAAAEKAAEKAAGGKAKKKPMSINIPLHGPRVEIILAWLAAVHLVELDAVA</sequence>
<dbReference type="Proteomes" id="UP001148662">
    <property type="component" value="Unassembled WGS sequence"/>
</dbReference>
<evidence type="ECO:0000313" key="1">
    <source>
        <dbReference type="EMBL" id="KAJ3546177.1"/>
    </source>
</evidence>
<keyword evidence="2" id="KW-1185">Reference proteome</keyword>
<accession>A0ACC1STJ0</accession>
<name>A0ACC1STJ0_9APHY</name>
<comment type="caution">
    <text evidence="1">The sequence shown here is derived from an EMBL/GenBank/DDBJ whole genome shotgun (WGS) entry which is preliminary data.</text>
</comment>
<gene>
    <name evidence="1" type="ORF">NM688_g5544</name>
</gene>
<proteinExistence type="predicted"/>